<evidence type="ECO:0000256" key="1">
    <source>
        <dbReference type="SAM" id="Coils"/>
    </source>
</evidence>
<organism evidence="3 4">
    <name type="scientific">Rhizophagus irregularis</name>
    <dbReference type="NCBI Taxonomy" id="588596"/>
    <lineage>
        <taxon>Eukaryota</taxon>
        <taxon>Fungi</taxon>
        <taxon>Fungi incertae sedis</taxon>
        <taxon>Mucoromycota</taxon>
        <taxon>Glomeromycotina</taxon>
        <taxon>Glomeromycetes</taxon>
        <taxon>Glomerales</taxon>
        <taxon>Glomeraceae</taxon>
        <taxon>Rhizophagus</taxon>
    </lineage>
</organism>
<dbReference type="EMBL" id="CAGKOT010000005">
    <property type="protein sequence ID" value="CAB5340070.1"/>
    <property type="molecule type" value="Genomic_DNA"/>
</dbReference>
<dbReference type="OrthoDB" id="2416492at2759"/>
<sequence length="434" mass="50053">MSSSSAEIFAPLYNFLKTSSLDKITTSSVITQQWNCFKIQSENEDFDCLMKILKDMENEINDDKRKQHLKSLQNINQMRFVRNELISLKDMGFLRGKFEEEVNWKTLALNNITLLKDKIKKKDTPAHKHILTTISNIDINKISNDDPLCIGVIDLSSEKYNIPESNYESLVGEKANIRNLSKDAGVKKICNEFISKRNEVHKLRKFVLPSRDIVTHDQWIEDDHIKERIAGGITDILLQEIKLNALQRVSGGSENTLVEIIARLIDMAMYHLPVDYEVEVTRAERQSKASKNRKVQQKTGSRGDKPDLMFRAYLRQKWEEIVFFESGKWDTDEDKICHDHNKLVQLCLDGTKELVKKCTKETFYRNYIGFGINIAESVEEIEEFVHALLVLRNGVIVNLQSIVNSFQKRSRKTSDISPPPREAGRLSKKNSANF</sequence>
<dbReference type="Proteomes" id="UP000684084">
    <property type="component" value="Unassembled WGS sequence"/>
</dbReference>
<feature type="region of interest" description="Disordered" evidence="2">
    <location>
        <begin position="410"/>
        <end position="434"/>
    </location>
</feature>
<evidence type="ECO:0000313" key="3">
    <source>
        <dbReference type="EMBL" id="CAB5340070.1"/>
    </source>
</evidence>
<accession>A0A916E0X8</accession>
<proteinExistence type="predicted"/>
<dbReference type="VEuPathDB" id="FungiDB:RhiirFUN_024808"/>
<feature type="coiled-coil region" evidence="1">
    <location>
        <begin position="39"/>
        <end position="66"/>
    </location>
</feature>
<protein>
    <submittedName>
        <fullName evidence="3">Uncharacterized protein</fullName>
    </submittedName>
</protein>
<evidence type="ECO:0000256" key="2">
    <source>
        <dbReference type="SAM" id="MobiDB-lite"/>
    </source>
</evidence>
<keyword evidence="1" id="KW-0175">Coiled coil</keyword>
<evidence type="ECO:0000313" key="4">
    <source>
        <dbReference type="Proteomes" id="UP000684084"/>
    </source>
</evidence>
<feature type="region of interest" description="Disordered" evidence="2">
    <location>
        <begin position="285"/>
        <end position="304"/>
    </location>
</feature>
<reference evidence="3" key="1">
    <citation type="submission" date="2020-05" db="EMBL/GenBank/DDBJ databases">
        <authorList>
            <person name="Rincon C."/>
            <person name="Sanders R I."/>
            <person name="Robbins C."/>
            <person name="Chaturvedi A."/>
        </authorList>
    </citation>
    <scope>NUCLEOTIDE SEQUENCE</scope>
    <source>
        <strain evidence="3">CHB12</strain>
    </source>
</reference>
<dbReference type="AlphaFoldDB" id="A0A916E0X8"/>
<comment type="caution">
    <text evidence="3">The sequence shown here is derived from an EMBL/GenBank/DDBJ whole genome shotgun (WGS) entry which is preliminary data.</text>
</comment>
<name>A0A916E0X8_9GLOM</name>
<gene>
    <name evidence="3" type="ORF">CHRIB12_LOCUS3575</name>
</gene>